<evidence type="ECO:0000256" key="6">
    <source>
        <dbReference type="ARBA" id="ARBA00022692"/>
    </source>
</evidence>
<protein>
    <recommendedName>
        <fullName evidence="4 14">Undecaprenyl-diphosphatase</fullName>
        <ecNumber evidence="3 14">3.6.1.27</ecNumber>
    </recommendedName>
    <alternativeName>
        <fullName evidence="12 14">Bacitracin resistance protein</fullName>
    </alternativeName>
    <alternativeName>
        <fullName evidence="11 14">Undecaprenyl pyrophosphate phosphatase</fullName>
    </alternativeName>
</protein>
<keyword evidence="8 14" id="KW-1133">Transmembrane helix</keyword>
<gene>
    <name evidence="14" type="primary">uppP</name>
    <name evidence="15" type="ORF">THIAE_08650</name>
</gene>
<dbReference type="STRING" id="717772.THIAE_08650"/>
<keyword evidence="16" id="KW-1185">Reference proteome</keyword>
<dbReference type="RefSeq" id="WP_006460955.1">
    <property type="nucleotide sequence ID" value="NZ_CP007030.1"/>
</dbReference>
<dbReference type="InterPro" id="IPR003824">
    <property type="entry name" value="UppP"/>
</dbReference>
<comment type="catalytic activity">
    <reaction evidence="13 14">
        <text>di-trans,octa-cis-undecaprenyl diphosphate + H2O = di-trans,octa-cis-undecaprenyl phosphate + phosphate + H(+)</text>
        <dbReference type="Rhea" id="RHEA:28094"/>
        <dbReference type="ChEBI" id="CHEBI:15377"/>
        <dbReference type="ChEBI" id="CHEBI:15378"/>
        <dbReference type="ChEBI" id="CHEBI:43474"/>
        <dbReference type="ChEBI" id="CHEBI:58405"/>
        <dbReference type="ChEBI" id="CHEBI:60392"/>
        <dbReference type="EC" id="3.6.1.27"/>
    </reaction>
</comment>
<organism evidence="15 16">
    <name type="scientific">Thiomicrospira aerophila AL3</name>
    <dbReference type="NCBI Taxonomy" id="717772"/>
    <lineage>
        <taxon>Bacteria</taxon>
        <taxon>Pseudomonadati</taxon>
        <taxon>Pseudomonadota</taxon>
        <taxon>Gammaproteobacteria</taxon>
        <taxon>Thiotrichales</taxon>
        <taxon>Piscirickettsiaceae</taxon>
        <taxon>Thiomicrospira</taxon>
    </lineage>
</organism>
<dbReference type="GO" id="GO:0046677">
    <property type="term" value="P:response to antibiotic"/>
    <property type="evidence" value="ECO:0007669"/>
    <property type="project" value="UniProtKB-UniRule"/>
</dbReference>
<dbReference type="KEGG" id="tao:THIAE_08650"/>
<dbReference type="FunCoup" id="W0DY80">
    <property type="interactions" value="280"/>
</dbReference>
<evidence type="ECO:0000313" key="16">
    <source>
        <dbReference type="Proteomes" id="UP000005380"/>
    </source>
</evidence>
<dbReference type="GO" id="GO:0008360">
    <property type="term" value="P:regulation of cell shape"/>
    <property type="evidence" value="ECO:0007669"/>
    <property type="project" value="UniProtKB-KW"/>
</dbReference>
<keyword evidence="10 14" id="KW-0046">Antibiotic resistance</keyword>
<dbReference type="GO" id="GO:0009252">
    <property type="term" value="P:peptidoglycan biosynthetic process"/>
    <property type="evidence" value="ECO:0007669"/>
    <property type="project" value="UniProtKB-KW"/>
</dbReference>
<keyword evidence="5 14" id="KW-1003">Cell membrane</keyword>
<evidence type="ECO:0000256" key="3">
    <source>
        <dbReference type="ARBA" id="ARBA00012374"/>
    </source>
</evidence>
<feature type="transmembrane region" description="Helical" evidence="14">
    <location>
        <begin position="201"/>
        <end position="222"/>
    </location>
</feature>
<evidence type="ECO:0000256" key="10">
    <source>
        <dbReference type="ARBA" id="ARBA00023251"/>
    </source>
</evidence>
<dbReference type="Proteomes" id="UP000005380">
    <property type="component" value="Chromosome"/>
</dbReference>
<comment type="subcellular location">
    <subcellularLocation>
        <location evidence="1 14">Cell membrane</location>
        <topology evidence="1 14">Multi-pass membrane protein</topology>
    </subcellularLocation>
</comment>
<dbReference type="GO" id="GO:0005886">
    <property type="term" value="C:plasma membrane"/>
    <property type="evidence" value="ECO:0007669"/>
    <property type="project" value="UniProtKB-SubCell"/>
</dbReference>
<dbReference type="Pfam" id="PF02673">
    <property type="entry name" value="BacA"/>
    <property type="match status" value="1"/>
</dbReference>
<comment type="function">
    <text evidence="14">Catalyzes the dephosphorylation of undecaprenyl diphosphate (UPP). Confers resistance to bacitracin.</text>
</comment>
<proteinExistence type="inferred from homology"/>
<dbReference type="EMBL" id="CP007030">
    <property type="protein sequence ID" value="AHF01816.1"/>
    <property type="molecule type" value="Genomic_DNA"/>
</dbReference>
<evidence type="ECO:0000256" key="9">
    <source>
        <dbReference type="ARBA" id="ARBA00023136"/>
    </source>
</evidence>
<dbReference type="NCBIfam" id="NF001390">
    <property type="entry name" value="PRK00281.1-4"/>
    <property type="match status" value="1"/>
</dbReference>
<keyword evidence="14" id="KW-0133">Cell shape</keyword>
<dbReference type="OrthoDB" id="9808289at2"/>
<dbReference type="InParanoid" id="W0DY80"/>
<evidence type="ECO:0000256" key="1">
    <source>
        <dbReference type="ARBA" id="ARBA00004651"/>
    </source>
</evidence>
<evidence type="ECO:0000256" key="5">
    <source>
        <dbReference type="ARBA" id="ARBA00022475"/>
    </source>
</evidence>
<dbReference type="GO" id="GO:0050380">
    <property type="term" value="F:undecaprenyl-diphosphatase activity"/>
    <property type="evidence" value="ECO:0007669"/>
    <property type="project" value="UniProtKB-UniRule"/>
</dbReference>
<dbReference type="HAMAP" id="MF_01006">
    <property type="entry name" value="Undec_diphosphatase"/>
    <property type="match status" value="1"/>
</dbReference>
<evidence type="ECO:0000256" key="12">
    <source>
        <dbReference type="ARBA" id="ARBA00032932"/>
    </source>
</evidence>
<feature type="transmembrane region" description="Helical" evidence="14">
    <location>
        <begin position="73"/>
        <end position="91"/>
    </location>
</feature>
<evidence type="ECO:0000256" key="13">
    <source>
        <dbReference type="ARBA" id="ARBA00047594"/>
    </source>
</evidence>
<dbReference type="AlphaFoldDB" id="W0DY80"/>
<evidence type="ECO:0000256" key="7">
    <source>
        <dbReference type="ARBA" id="ARBA00022801"/>
    </source>
</evidence>
<feature type="transmembrane region" description="Helical" evidence="14">
    <location>
        <begin position="43"/>
        <end position="61"/>
    </location>
</feature>
<dbReference type="NCBIfam" id="NF001389">
    <property type="entry name" value="PRK00281.1-2"/>
    <property type="match status" value="1"/>
</dbReference>
<dbReference type="GO" id="GO:0071555">
    <property type="term" value="P:cell wall organization"/>
    <property type="evidence" value="ECO:0007669"/>
    <property type="project" value="UniProtKB-KW"/>
</dbReference>
<feature type="transmembrane region" description="Helical" evidence="14">
    <location>
        <begin position="97"/>
        <end position="117"/>
    </location>
</feature>
<dbReference type="EC" id="3.6.1.27" evidence="3 14"/>
<keyword evidence="14" id="KW-0961">Cell wall biogenesis/degradation</keyword>
<dbReference type="NCBIfam" id="TIGR00753">
    <property type="entry name" value="undec_PP_bacA"/>
    <property type="match status" value="1"/>
</dbReference>
<keyword evidence="7 14" id="KW-0378">Hydrolase</keyword>
<dbReference type="PANTHER" id="PTHR30622:SF3">
    <property type="entry name" value="UNDECAPRENYL-DIPHOSPHATASE"/>
    <property type="match status" value="1"/>
</dbReference>
<dbReference type="eggNOG" id="COG1968">
    <property type="taxonomic scope" value="Bacteria"/>
</dbReference>
<dbReference type="HOGENOM" id="CLU_060296_2_0_6"/>
<evidence type="ECO:0000256" key="11">
    <source>
        <dbReference type="ARBA" id="ARBA00032707"/>
    </source>
</evidence>
<evidence type="ECO:0000256" key="8">
    <source>
        <dbReference type="ARBA" id="ARBA00022989"/>
    </source>
</evidence>
<feature type="transmembrane region" description="Helical" evidence="14">
    <location>
        <begin position="234"/>
        <end position="254"/>
    </location>
</feature>
<accession>W0DY80</accession>
<comment type="miscellaneous">
    <text evidence="14">Bacitracin is thought to be involved in the inhibition of peptidoglycan synthesis by sequestering undecaprenyl diphosphate, thereby reducing the pool of lipid carrier available.</text>
</comment>
<evidence type="ECO:0000313" key="15">
    <source>
        <dbReference type="EMBL" id="AHF01816.1"/>
    </source>
</evidence>
<keyword evidence="9 14" id="KW-0472">Membrane</keyword>
<evidence type="ECO:0000256" key="2">
    <source>
        <dbReference type="ARBA" id="ARBA00010621"/>
    </source>
</evidence>
<sequence length="255" mass="28461">MDIFHAIVLGIIEGLTEFLPISSTGHLIVAAELMGLHQDDHNTAFKIIIQLAAILAVFATYAERFHPSQYQLWIKVFIAFLPIASIGFLFADSIEALFNVATVAWMFIIGGIIFLVVEHFYKESQHTVRNLDQLTYKQTLWVGFAQIFALIPGTSRAGATIIGGMLTGLDRKTSAEFSFLLALPVLTATSGYSLLKHYDAFAQTSFTPLIVGFVVSFLVAWLSIKLFLKFLQHFTFRAFGIYRILLGSALLIWFV</sequence>
<evidence type="ECO:0000256" key="4">
    <source>
        <dbReference type="ARBA" id="ARBA00021581"/>
    </source>
</evidence>
<name>W0DY80_9GAMM</name>
<dbReference type="PANTHER" id="PTHR30622">
    <property type="entry name" value="UNDECAPRENYL-DIPHOSPHATASE"/>
    <property type="match status" value="1"/>
</dbReference>
<comment type="similarity">
    <text evidence="2 14">Belongs to the UppP family.</text>
</comment>
<evidence type="ECO:0000256" key="14">
    <source>
        <dbReference type="HAMAP-Rule" id="MF_01006"/>
    </source>
</evidence>
<reference evidence="15 16" key="1">
    <citation type="submission" date="2013-12" db="EMBL/GenBank/DDBJ databases">
        <authorList>
            <consortium name="DOE Joint Genome Institute"/>
            <person name="Kappler U."/>
            <person name="Huntemann M."/>
            <person name="Han J."/>
            <person name="Chen A."/>
            <person name="Kyrpides N."/>
            <person name="Mavromatis K."/>
            <person name="Markowitz V."/>
            <person name="Palaniappan K."/>
            <person name="Ivanova N."/>
            <person name="Schaumberg A."/>
            <person name="Pati A."/>
            <person name="Liolios K."/>
            <person name="Nordberg H.P."/>
            <person name="Cantor M.N."/>
            <person name="Hua S.X."/>
            <person name="Woyke T."/>
        </authorList>
    </citation>
    <scope>NUCLEOTIDE SEQUENCE [LARGE SCALE GENOMIC DNA]</scope>
    <source>
        <strain evidence="16">AL2</strain>
    </source>
</reference>
<feature type="transmembrane region" description="Helical" evidence="14">
    <location>
        <begin position="177"/>
        <end position="195"/>
    </location>
</feature>
<keyword evidence="14" id="KW-0573">Peptidoglycan synthesis</keyword>
<keyword evidence="6 14" id="KW-0812">Transmembrane</keyword>